<feature type="transmembrane region" description="Helical" evidence="6">
    <location>
        <begin position="162"/>
        <end position="180"/>
    </location>
</feature>
<comment type="subcellular location">
    <subcellularLocation>
        <location evidence="1">Membrane</location>
        <topology evidence="1">Multi-pass membrane protein</topology>
    </subcellularLocation>
</comment>
<feature type="transmembrane region" description="Helical" evidence="6">
    <location>
        <begin position="187"/>
        <end position="204"/>
    </location>
</feature>
<dbReference type="Pfam" id="PF01098">
    <property type="entry name" value="FTSW_RODA_SPOVE"/>
    <property type="match status" value="1"/>
</dbReference>
<comment type="caution">
    <text evidence="7">The sequence shown here is derived from an EMBL/GenBank/DDBJ whole genome shotgun (WGS) entry which is preliminary data.</text>
</comment>
<dbReference type="InterPro" id="IPR001182">
    <property type="entry name" value="FtsW/RodA"/>
</dbReference>
<dbReference type="GO" id="GO:0032153">
    <property type="term" value="C:cell division site"/>
    <property type="evidence" value="ECO:0007669"/>
    <property type="project" value="TreeGrafter"/>
</dbReference>
<keyword evidence="3" id="KW-0133">Cell shape</keyword>
<feature type="transmembrane region" description="Helical" evidence="6">
    <location>
        <begin position="71"/>
        <end position="90"/>
    </location>
</feature>
<keyword evidence="5 6" id="KW-0472">Membrane</keyword>
<evidence type="ECO:0000313" key="7">
    <source>
        <dbReference type="EMBL" id="HJC34134.1"/>
    </source>
</evidence>
<feature type="transmembrane region" description="Helical" evidence="6">
    <location>
        <begin position="45"/>
        <end position="64"/>
    </location>
</feature>
<keyword evidence="4 6" id="KW-1133">Transmembrane helix</keyword>
<gene>
    <name evidence="7" type="ORF">H9758_06010</name>
</gene>
<evidence type="ECO:0000256" key="1">
    <source>
        <dbReference type="ARBA" id="ARBA00004141"/>
    </source>
</evidence>
<dbReference type="GO" id="GO:0008360">
    <property type="term" value="P:regulation of cell shape"/>
    <property type="evidence" value="ECO:0007669"/>
    <property type="project" value="UniProtKB-KW"/>
</dbReference>
<evidence type="ECO:0000256" key="3">
    <source>
        <dbReference type="ARBA" id="ARBA00022960"/>
    </source>
</evidence>
<dbReference type="PANTHER" id="PTHR30474">
    <property type="entry name" value="CELL CYCLE PROTEIN"/>
    <property type="match status" value="1"/>
</dbReference>
<feature type="transmembrane region" description="Helical" evidence="6">
    <location>
        <begin position="352"/>
        <end position="372"/>
    </location>
</feature>
<feature type="transmembrane region" description="Helical" evidence="6">
    <location>
        <begin position="110"/>
        <end position="128"/>
    </location>
</feature>
<reference evidence="7" key="1">
    <citation type="journal article" date="2021" name="PeerJ">
        <title>Extensive microbial diversity within the chicken gut microbiome revealed by metagenomics and culture.</title>
        <authorList>
            <person name="Gilroy R."/>
            <person name="Ravi A."/>
            <person name="Getino M."/>
            <person name="Pursley I."/>
            <person name="Horton D.L."/>
            <person name="Alikhan N.F."/>
            <person name="Baker D."/>
            <person name="Gharbi K."/>
            <person name="Hall N."/>
            <person name="Watson M."/>
            <person name="Adriaenssens E.M."/>
            <person name="Foster-Nyarko E."/>
            <person name="Jarju S."/>
            <person name="Secka A."/>
            <person name="Antonio M."/>
            <person name="Oren A."/>
            <person name="Chaudhuri R.R."/>
            <person name="La Ragione R."/>
            <person name="Hildebrand F."/>
            <person name="Pallen M.J."/>
        </authorList>
    </citation>
    <scope>NUCLEOTIDE SEQUENCE</scope>
    <source>
        <strain evidence="7">ChiW19-954</strain>
    </source>
</reference>
<evidence type="ECO:0000313" key="8">
    <source>
        <dbReference type="Proteomes" id="UP000823890"/>
    </source>
</evidence>
<feature type="transmembrane region" description="Helical" evidence="6">
    <location>
        <begin position="283"/>
        <end position="304"/>
    </location>
</feature>
<dbReference type="EMBL" id="DWWO01000077">
    <property type="protein sequence ID" value="HJC34134.1"/>
    <property type="molecule type" value="Genomic_DNA"/>
</dbReference>
<dbReference type="GO" id="GO:0005886">
    <property type="term" value="C:plasma membrane"/>
    <property type="evidence" value="ECO:0007669"/>
    <property type="project" value="TreeGrafter"/>
</dbReference>
<dbReference type="AlphaFoldDB" id="A0A9D2NNG6"/>
<accession>A0A9D2NNG6</accession>
<feature type="transmembrane region" description="Helical" evidence="6">
    <location>
        <begin position="21"/>
        <end position="39"/>
    </location>
</feature>
<reference evidence="7" key="2">
    <citation type="submission" date="2021-04" db="EMBL/GenBank/DDBJ databases">
        <authorList>
            <person name="Gilroy R."/>
        </authorList>
    </citation>
    <scope>NUCLEOTIDE SEQUENCE</scope>
    <source>
        <strain evidence="7">ChiW19-954</strain>
    </source>
</reference>
<dbReference type="GO" id="GO:0051301">
    <property type="term" value="P:cell division"/>
    <property type="evidence" value="ECO:0007669"/>
    <property type="project" value="InterPro"/>
</dbReference>
<feature type="transmembrane region" description="Helical" evidence="6">
    <location>
        <begin position="140"/>
        <end position="156"/>
    </location>
</feature>
<keyword evidence="2 6" id="KW-0812">Transmembrane</keyword>
<name>A0A9D2NNG6_9FIRM</name>
<organism evidence="7 8">
    <name type="scientific">Candidatus Mediterraneibacter faecipullorum</name>
    <dbReference type="NCBI Taxonomy" id="2838670"/>
    <lineage>
        <taxon>Bacteria</taxon>
        <taxon>Bacillati</taxon>
        <taxon>Bacillota</taxon>
        <taxon>Clostridia</taxon>
        <taxon>Lachnospirales</taxon>
        <taxon>Lachnospiraceae</taxon>
        <taxon>Mediterraneibacter</taxon>
    </lineage>
</organism>
<evidence type="ECO:0000256" key="6">
    <source>
        <dbReference type="SAM" id="Phobius"/>
    </source>
</evidence>
<proteinExistence type="predicted"/>
<evidence type="ECO:0000256" key="2">
    <source>
        <dbReference type="ARBA" id="ARBA00022692"/>
    </source>
</evidence>
<dbReference type="Proteomes" id="UP000823890">
    <property type="component" value="Unassembled WGS sequence"/>
</dbReference>
<sequence length="378" mass="41671">MKSFLKNIKVHYNIRDYKIGLVVPVIVLSIIGVLMVRSARPDLMGRQMLGVLLGIGAMIVISLIDYKWVLNFYWPMYFLNLILLAAIWIPGLGVESNGARRWLNLGITQLQPSDLTKILMILFFARFLSDRERSINNPKVILQGIALILPSLVMIYKQPNLSTTICVAALFCALLFLAGLSYKFVGTMLAVTVPTVVIFLAIAVQPNQPFLHDYQQERILAWLEPEKYADDESYQQLNSVMAIGSGQLSGKGYDNDDTTSVKNGNYVPEPQTDFIFAIIGEELGFVGCCVVIFLLLLIVIECIMVGLKAKDTGGRIICGGVAALIGIQSFINISVATLILPNTGLSLPFVSYGLTSVVCFFMGIGFVLNVGLQPNKYQ</sequence>
<evidence type="ECO:0000256" key="4">
    <source>
        <dbReference type="ARBA" id="ARBA00022989"/>
    </source>
</evidence>
<protein>
    <submittedName>
        <fullName evidence="7">Rod shape-determining protein RodA</fullName>
    </submittedName>
</protein>
<feature type="transmembrane region" description="Helical" evidence="6">
    <location>
        <begin position="316"/>
        <end position="340"/>
    </location>
</feature>
<evidence type="ECO:0000256" key="5">
    <source>
        <dbReference type="ARBA" id="ARBA00023136"/>
    </source>
</evidence>
<dbReference type="GO" id="GO:0015648">
    <property type="term" value="F:lipid-linked peptidoglycan transporter activity"/>
    <property type="evidence" value="ECO:0007669"/>
    <property type="project" value="TreeGrafter"/>
</dbReference>